<keyword evidence="1" id="KW-0812">Transmembrane</keyword>
<evidence type="ECO:0000313" key="2">
    <source>
        <dbReference type="EMBL" id="MCM4078021.1"/>
    </source>
</evidence>
<keyword evidence="1" id="KW-0472">Membrane</keyword>
<organism evidence="2 3">
    <name type="scientific">Paractinoplanes hotanensis</name>
    <dbReference type="NCBI Taxonomy" id="2906497"/>
    <lineage>
        <taxon>Bacteria</taxon>
        <taxon>Bacillati</taxon>
        <taxon>Actinomycetota</taxon>
        <taxon>Actinomycetes</taxon>
        <taxon>Micromonosporales</taxon>
        <taxon>Micromonosporaceae</taxon>
        <taxon>Paractinoplanes</taxon>
    </lineage>
</organism>
<protein>
    <submittedName>
        <fullName evidence="2">Uncharacterized protein</fullName>
    </submittedName>
</protein>
<dbReference type="Proteomes" id="UP001523216">
    <property type="component" value="Unassembled WGS sequence"/>
</dbReference>
<keyword evidence="1" id="KW-1133">Transmembrane helix</keyword>
<comment type="caution">
    <text evidence="2">The sequence shown here is derived from an EMBL/GenBank/DDBJ whole genome shotgun (WGS) entry which is preliminary data.</text>
</comment>
<accession>A0ABT0XW47</accession>
<keyword evidence="3" id="KW-1185">Reference proteome</keyword>
<name>A0ABT0XW47_9ACTN</name>
<dbReference type="RefSeq" id="WP_251797870.1">
    <property type="nucleotide sequence ID" value="NZ_JAMQOL010000012.1"/>
</dbReference>
<evidence type="ECO:0000256" key="1">
    <source>
        <dbReference type="SAM" id="Phobius"/>
    </source>
</evidence>
<evidence type="ECO:0000313" key="3">
    <source>
        <dbReference type="Proteomes" id="UP001523216"/>
    </source>
</evidence>
<proteinExistence type="predicted"/>
<gene>
    <name evidence="2" type="ORF">LXN57_10620</name>
</gene>
<reference evidence="2 3" key="1">
    <citation type="submission" date="2022-06" db="EMBL/GenBank/DDBJ databases">
        <title>Actinoplanes abujensis sp. nov., isolated from Nigerian arid soil.</title>
        <authorList>
            <person name="Ding P."/>
        </authorList>
    </citation>
    <scope>NUCLEOTIDE SEQUENCE [LARGE SCALE GENOMIC DNA]</scope>
    <source>
        <strain evidence="3">TRM88002</strain>
    </source>
</reference>
<feature type="transmembrane region" description="Helical" evidence="1">
    <location>
        <begin position="148"/>
        <end position="169"/>
    </location>
</feature>
<sequence>MSPLCAGPGDRLVFGEWRRRRAIQRIKPGDGRPLKRFRWWQTLSRSLLYLPADAAAGRPVVYAVEVNHLKSDDNGDTEAHLYRDDLRYARVRLPAVFPIEGGTIEVMTSAFGIRRCHFVADDGSEQQLVPDPRSAEGRRARLDRERPALSRWIGVLSLVLIVVPLLLGLPQTIESISRFPPLAERFGVLESPIDGPAWVNIVLVVSATLGSSERALRLRYNRWLDTVAD</sequence>
<dbReference type="EMBL" id="JAMQOL010000012">
    <property type="protein sequence ID" value="MCM4078021.1"/>
    <property type="molecule type" value="Genomic_DNA"/>
</dbReference>